<proteinExistence type="predicted"/>
<evidence type="ECO:0000313" key="1">
    <source>
        <dbReference type="EMBL" id="PXF61818.1"/>
    </source>
</evidence>
<accession>A0AC61L601</accession>
<comment type="caution">
    <text evidence="1">The sequence shown here is derived from an EMBL/GenBank/DDBJ whole genome shotgun (WGS) entry which is preliminary data.</text>
</comment>
<sequence length="660" mass="70682">MNKGITNTILAIAIVTAILPVCTQAIPIPHGIAGTVYLSDGVTQAPLGTSFNVTDTTSGDYIAGTTGAGPDSGAYSVVVNGTDGDTVIVAAWTATHHGTTTVTLSGDMTGIDVVMNTPSGPSAMRMNVMPEYHTFTGTSNIIWGNCHWDPADTVHTGTYNWTFDDGTSATGAVSDTAGWGHARYISVTHTYTGEGVYYATLTVTADFDGSSDSDTVKINVYNASTLTAEQLEDVKVNKSIEDGLRCLYNRQYTDGKWNACGGYYIAGTGKAVLAFENHGHIPSKDINEDIYAEYVQMGLDYLFGHLSVQTLSNQSYIGNPDTNGNGIGLYWHDSGKYGDRPPYSVPIAMIGIIGSLTPDATATTGDATYVNGRTYHNITRDICDYIAWAQNEAGGGVYRGGWRYSPNCRDSDNSVSQWPALGLLEAEKRWSITAPAYELVKDELERWANNSQNADGGFSYGHSGSSKIAMTGAGLIILDYIGADTTDPRVISATSYLNNTWDVNNADPGWRIKPYGTGSFYAMYGVYKGCLETEPSPIVYLPLPDGTRDWYADFVDYLLNTQTTDGCWPAGAAHGDVNLDTMWAILILSPAVIGGPVADAGSDQYVSVHKSVTFDGSGSYHTAGLNLIEYLWDLDASDGVNWNNPDASGKIAIHSVVTEK</sequence>
<dbReference type="EMBL" id="PQXF01000003">
    <property type="protein sequence ID" value="PXF61818.1"/>
    <property type="molecule type" value="Genomic_DNA"/>
</dbReference>
<evidence type="ECO:0000313" key="2">
    <source>
        <dbReference type="Proteomes" id="UP000248329"/>
    </source>
</evidence>
<protein>
    <submittedName>
        <fullName evidence="1">Uncharacterized protein</fullName>
    </submittedName>
</protein>
<dbReference type="Proteomes" id="UP000248329">
    <property type="component" value="Unassembled WGS sequence"/>
</dbReference>
<organism evidence="1 2">
    <name type="scientific">Candidatus Methanogaster sp</name>
    <dbReference type="NCBI Taxonomy" id="3386292"/>
    <lineage>
        <taxon>Archaea</taxon>
        <taxon>Methanobacteriati</taxon>
        <taxon>Methanobacteriota</taxon>
        <taxon>Stenosarchaea group</taxon>
        <taxon>Methanomicrobia</taxon>
        <taxon>Methanosarcinales</taxon>
        <taxon>ANME-2 cluster</taxon>
        <taxon>Candidatus Methanogasteraceae</taxon>
        <taxon>Candidatus Methanogaster</taxon>
    </lineage>
</organism>
<gene>
    <name evidence="1" type="ORF">C4B59_02940</name>
</gene>
<name>A0AC61L601_9EURY</name>
<reference evidence="1" key="1">
    <citation type="submission" date="2018-01" db="EMBL/GenBank/DDBJ databases">
        <authorList>
            <person name="Krukenberg V."/>
        </authorList>
    </citation>
    <scope>NUCLEOTIDE SEQUENCE</scope>
    <source>
        <strain evidence="1">E20ANME2</strain>
    </source>
</reference>